<dbReference type="InterPro" id="IPR002104">
    <property type="entry name" value="Integrase_catalytic"/>
</dbReference>
<dbReference type="CDD" id="cd00397">
    <property type="entry name" value="DNA_BRE_C"/>
    <property type="match status" value="1"/>
</dbReference>
<dbReference type="Gene3D" id="1.10.150.130">
    <property type="match status" value="1"/>
</dbReference>
<proteinExistence type="predicted"/>
<dbReference type="PANTHER" id="PTHR30349:SF77">
    <property type="entry name" value="TYROSINE RECOMBINASE XERC"/>
    <property type="match status" value="1"/>
</dbReference>
<protein>
    <submittedName>
        <fullName evidence="6">Integrase</fullName>
    </submittedName>
</protein>
<keyword evidence="3" id="KW-0238">DNA-binding</keyword>
<evidence type="ECO:0000256" key="4">
    <source>
        <dbReference type="ARBA" id="ARBA00023172"/>
    </source>
</evidence>
<evidence type="ECO:0000313" key="7">
    <source>
        <dbReference type="Proteomes" id="UP000887009"/>
    </source>
</evidence>
<dbReference type="Gene3D" id="1.10.443.10">
    <property type="entry name" value="Intergrase catalytic core"/>
    <property type="match status" value="1"/>
</dbReference>
<keyword evidence="4" id="KW-0233">DNA recombination</keyword>
<name>A0AAI9KRE8_AERCA</name>
<reference evidence="6" key="1">
    <citation type="submission" date="2021-07" db="EMBL/GenBank/DDBJ databases">
        <title>Draft genome sequence of carbapenem-resistant Aeromonas spp. in Japan.</title>
        <authorList>
            <person name="Maehana S."/>
            <person name="Suzuki M."/>
            <person name="Kitasato H."/>
        </authorList>
    </citation>
    <scope>NUCLEOTIDE SEQUENCE</scope>
    <source>
        <strain evidence="6">KAM348</strain>
    </source>
</reference>
<comment type="subcellular location">
    <subcellularLocation>
        <location evidence="1">Cytoplasm</location>
    </subcellularLocation>
</comment>
<dbReference type="RefSeq" id="WP_223919727.1">
    <property type="nucleotide sequence ID" value="NZ_BPNL01000014.1"/>
</dbReference>
<organism evidence="6 7">
    <name type="scientific">Aeromonas caviae</name>
    <name type="common">Aeromonas punctata</name>
    <dbReference type="NCBI Taxonomy" id="648"/>
    <lineage>
        <taxon>Bacteria</taxon>
        <taxon>Pseudomonadati</taxon>
        <taxon>Pseudomonadota</taxon>
        <taxon>Gammaproteobacteria</taxon>
        <taxon>Aeromonadales</taxon>
        <taxon>Aeromonadaceae</taxon>
        <taxon>Aeromonas</taxon>
    </lineage>
</organism>
<dbReference type="GO" id="GO:0006310">
    <property type="term" value="P:DNA recombination"/>
    <property type="evidence" value="ECO:0007669"/>
    <property type="project" value="UniProtKB-KW"/>
</dbReference>
<dbReference type="InterPro" id="IPR013762">
    <property type="entry name" value="Integrase-like_cat_sf"/>
</dbReference>
<keyword evidence="2" id="KW-0229">DNA integration</keyword>
<comment type="caution">
    <text evidence="6">The sequence shown here is derived from an EMBL/GenBank/DDBJ whole genome shotgun (WGS) entry which is preliminary data.</text>
</comment>
<dbReference type="GO" id="GO:0005737">
    <property type="term" value="C:cytoplasm"/>
    <property type="evidence" value="ECO:0007669"/>
    <property type="project" value="UniProtKB-SubCell"/>
</dbReference>
<dbReference type="Proteomes" id="UP000887009">
    <property type="component" value="Unassembled WGS sequence"/>
</dbReference>
<accession>A0AAI9KRE8</accession>
<sequence length="433" mass="49526">MVKETDYPLPPFHPYFEAIDLLEGSNGSINEHVAHITSTRVNDAGFVYELTLDYLSELKHNPNNFKSSRSEITTFIIWCWDVEGISLADVTRRHMNRFLSWCNTPPPEAIGDAQRVQFIYSKELSTRLPNPLWRPFVNRAKKGVATLNTDIPYQRKASAIKNQLAILSSYYQFLNDEEYCERNPASLAMRRERFKDNPSVNDNEENIKALNPLQLAYLMDTAQKLAIDDPVRHERTLFLIVLLFSTYARISEISARPGYSPVMSQIRRDRNNETWGFFIPQSKNGKSRTVAVSDALLNALKRYRKYQGLSELPSPNEQTPLLIRIRPAQHGRDSKTINANLGVNAIRDEVEFVYKATATMLENDGRFHDAADLRTMTVHSLRHTGISSDLEKGRSLHHVMADAGHQDIGITSRYITASRTERYESAKYKGIMI</sequence>
<dbReference type="InterPro" id="IPR011010">
    <property type="entry name" value="DNA_brk_join_enz"/>
</dbReference>
<evidence type="ECO:0000313" key="6">
    <source>
        <dbReference type="EMBL" id="GJA54170.1"/>
    </source>
</evidence>
<dbReference type="AlphaFoldDB" id="A0AAI9KRE8"/>
<dbReference type="EMBL" id="BPNL01000014">
    <property type="protein sequence ID" value="GJA54170.1"/>
    <property type="molecule type" value="Genomic_DNA"/>
</dbReference>
<dbReference type="InterPro" id="IPR010998">
    <property type="entry name" value="Integrase_recombinase_N"/>
</dbReference>
<dbReference type="GO" id="GO:0015074">
    <property type="term" value="P:DNA integration"/>
    <property type="evidence" value="ECO:0007669"/>
    <property type="project" value="UniProtKB-KW"/>
</dbReference>
<evidence type="ECO:0000256" key="3">
    <source>
        <dbReference type="ARBA" id="ARBA00023125"/>
    </source>
</evidence>
<dbReference type="Pfam" id="PF00589">
    <property type="entry name" value="Phage_integrase"/>
    <property type="match status" value="1"/>
</dbReference>
<feature type="domain" description="Tyr recombinase" evidence="5">
    <location>
        <begin position="205"/>
        <end position="428"/>
    </location>
</feature>
<dbReference type="SUPFAM" id="SSF56349">
    <property type="entry name" value="DNA breaking-rejoining enzymes"/>
    <property type="match status" value="1"/>
</dbReference>
<dbReference type="GO" id="GO:0003677">
    <property type="term" value="F:DNA binding"/>
    <property type="evidence" value="ECO:0007669"/>
    <property type="project" value="UniProtKB-KW"/>
</dbReference>
<dbReference type="PROSITE" id="PS51898">
    <property type="entry name" value="TYR_RECOMBINASE"/>
    <property type="match status" value="1"/>
</dbReference>
<dbReference type="PANTHER" id="PTHR30349">
    <property type="entry name" value="PHAGE INTEGRASE-RELATED"/>
    <property type="match status" value="1"/>
</dbReference>
<evidence type="ECO:0000256" key="2">
    <source>
        <dbReference type="ARBA" id="ARBA00022908"/>
    </source>
</evidence>
<dbReference type="InterPro" id="IPR050090">
    <property type="entry name" value="Tyrosine_recombinase_XerCD"/>
</dbReference>
<gene>
    <name evidence="6" type="ORF">KAM348_15930</name>
</gene>
<evidence type="ECO:0000259" key="5">
    <source>
        <dbReference type="PROSITE" id="PS51898"/>
    </source>
</evidence>
<evidence type="ECO:0000256" key="1">
    <source>
        <dbReference type="ARBA" id="ARBA00004496"/>
    </source>
</evidence>